<comment type="subcellular location">
    <subcellularLocation>
        <location evidence="4">Cytoplasm</location>
    </subcellularLocation>
</comment>
<dbReference type="SUPFAM" id="SSF48557">
    <property type="entry name" value="L-aspartase-like"/>
    <property type="match status" value="1"/>
</dbReference>
<evidence type="ECO:0000256" key="5">
    <source>
        <dbReference type="SAM" id="MobiDB-lite"/>
    </source>
</evidence>
<dbReference type="PROSITE" id="PS00163">
    <property type="entry name" value="FUMARATE_LYASES"/>
    <property type="match status" value="1"/>
</dbReference>
<gene>
    <name evidence="4 7" type="primary">argH</name>
    <name evidence="7" type="ORF">FRD01_16230</name>
</gene>
<feature type="compositionally biased region" description="Basic and acidic residues" evidence="5">
    <location>
        <begin position="392"/>
        <end position="405"/>
    </location>
</feature>
<dbReference type="PANTHER" id="PTHR43814">
    <property type="entry name" value="ARGININOSUCCINATE LYASE"/>
    <property type="match status" value="1"/>
</dbReference>
<dbReference type="Proteomes" id="UP000321595">
    <property type="component" value="Chromosome"/>
</dbReference>
<dbReference type="Gene3D" id="1.10.275.10">
    <property type="entry name" value="Fumarase/aspartase (N-terminal domain)"/>
    <property type="match status" value="1"/>
</dbReference>
<dbReference type="GO" id="GO:0004056">
    <property type="term" value="F:argininosuccinate lyase activity"/>
    <property type="evidence" value="ECO:0007669"/>
    <property type="project" value="UniProtKB-UniRule"/>
</dbReference>
<organism evidence="7 8">
    <name type="scientific">Microvenator marinus</name>
    <dbReference type="NCBI Taxonomy" id="2600177"/>
    <lineage>
        <taxon>Bacteria</taxon>
        <taxon>Deltaproteobacteria</taxon>
        <taxon>Bradymonadales</taxon>
        <taxon>Microvenatoraceae</taxon>
        <taxon>Microvenator</taxon>
    </lineage>
</organism>
<dbReference type="Pfam" id="PF00206">
    <property type="entry name" value="Lyase_1"/>
    <property type="match status" value="1"/>
</dbReference>
<dbReference type="OrthoDB" id="9769623at2"/>
<accession>A0A5B8XYL7</accession>
<dbReference type="NCBIfam" id="TIGR00838">
    <property type="entry name" value="argH"/>
    <property type="match status" value="1"/>
</dbReference>
<evidence type="ECO:0000313" key="8">
    <source>
        <dbReference type="Proteomes" id="UP000321595"/>
    </source>
</evidence>
<comment type="pathway">
    <text evidence="1 4">Amino-acid biosynthesis; L-arginine biosynthesis; L-arginine from L-ornithine and carbamoyl phosphate: step 3/3.</text>
</comment>
<dbReference type="KEGG" id="bbae:FRD01_16230"/>
<protein>
    <recommendedName>
        <fullName evidence="2 4">Argininosuccinate lyase</fullName>
        <shortName evidence="4">ASAL</shortName>
        <ecNumber evidence="2 4">4.3.2.1</ecNumber>
    </recommendedName>
    <alternativeName>
        <fullName evidence="4">Arginosuccinase</fullName>
    </alternativeName>
</protein>
<reference evidence="7 8" key="1">
    <citation type="submission" date="2019-08" db="EMBL/GenBank/DDBJ databases">
        <authorList>
            <person name="Liang Q."/>
        </authorList>
    </citation>
    <scope>NUCLEOTIDE SEQUENCE [LARGE SCALE GENOMIC DNA]</scope>
    <source>
        <strain evidence="7 8">V1718</strain>
    </source>
</reference>
<dbReference type="RefSeq" id="WP_146961471.1">
    <property type="nucleotide sequence ID" value="NZ_CP042467.1"/>
</dbReference>
<dbReference type="Gene3D" id="1.20.200.10">
    <property type="entry name" value="Fumarase/aspartase (Central domain)"/>
    <property type="match status" value="1"/>
</dbReference>
<comment type="catalytic activity">
    <reaction evidence="4">
        <text>2-(N(omega)-L-arginino)succinate = fumarate + L-arginine</text>
        <dbReference type="Rhea" id="RHEA:24020"/>
        <dbReference type="ChEBI" id="CHEBI:29806"/>
        <dbReference type="ChEBI" id="CHEBI:32682"/>
        <dbReference type="ChEBI" id="CHEBI:57472"/>
        <dbReference type="EC" id="4.3.2.1"/>
    </reaction>
</comment>
<dbReference type="EMBL" id="CP042467">
    <property type="protein sequence ID" value="QED28756.1"/>
    <property type="molecule type" value="Genomic_DNA"/>
</dbReference>
<dbReference type="PANTHER" id="PTHR43814:SF1">
    <property type="entry name" value="ARGININOSUCCINATE LYASE"/>
    <property type="match status" value="1"/>
</dbReference>
<sequence>MSLIWAKGTSRPDEAIQRFSAADDVQLDRVLFRFDIQASGAHVLGLEKAGVLSAAESSSLREALKSLDAAWTNGEFELDERYEDGHSAIESYLIEKLGEVGKKVHTGRSRNDQVLVASRLYLRTSLDELKALCVTIAKTTLEVAHAEMMTPMPGYTHLQRAVPSSVGLWMAAFAEAFTDNAELAELTRKWVNKNPLGTAAGYGVNAPLERDLVSGELGFDALQINPIYAQNSRGKFEIQVIDTFAQAMLDVRRLMWDLSLYTTAEFDFVRLPDAYTTGSSIMPNKRNPDIVELLRAAYGVVEGARVELTQTLSLPSGYHRDLQNTKGPMIRAIERSKEALRLIPPLIGELQFQREKMAAAISPDMYATDIATELALGGMPFRDAYKEAARQIPEIQDRDPAESLKSRTSPGATANPLLDRIEARLSGLAD</sequence>
<evidence type="ECO:0000256" key="1">
    <source>
        <dbReference type="ARBA" id="ARBA00004941"/>
    </source>
</evidence>
<dbReference type="InterPro" id="IPR020557">
    <property type="entry name" value="Fumarate_lyase_CS"/>
</dbReference>
<dbReference type="UniPathway" id="UPA00068">
    <property type="reaction ID" value="UER00114"/>
</dbReference>
<dbReference type="InterPro" id="IPR008948">
    <property type="entry name" value="L-Aspartase-like"/>
</dbReference>
<dbReference type="Gene3D" id="1.10.40.30">
    <property type="entry name" value="Fumarase/aspartase (C-terminal domain)"/>
    <property type="match status" value="1"/>
</dbReference>
<feature type="region of interest" description="Disordered" evidence="5">
    <location>
        <begin position="392"/>
        <end position="416"/>
    </location>
</feature>
<dbReference type="InterPro" id="IPR000362">
    <property type="entry name" value="Fumarate_lyase_fam"/>
</dbReference>
<dbReference type="PRINTS" id="PR00149">
    <property type="entry name" value="FUMRATELYASE"/>
</dbReference>
<dbReference type="InterPro" id="IPR009049">
    <property type="entry name" value="Argininosuccinate_lyase"/>
</dbReference>
<dbReference type="EC" id="4.3.2.1" evidence="2 4"/>
<name>A0A5B8XYL7_9DELT</name>
<dbReference type="CDD" id="cd01359">
    <property type="entry name" value="Argininosuccinate_lyase"/>
    <property type="match status" value="1"/>
</dbReference>
<evidence type="ECO:0000259" key="6">
    <source>
        <dbReference type="Pfam" id="PF00206"/>
    </source>
</evidence>
<dbReference type="PRINTS" id="PR00145">
    <property type="entry name" value="ARGSUCLYASE"/>
</dbReference>
<dbReference type="HAMAP" id="MF_00006">
    <property type="entry name" value="Arg_succ_lyase"/>
    <property type="match status" value="1"/>
</dbReference>
<keyword evidence="4 7" id="KW-0456">Lyase</keyword>
<evidence type="ECO:0000256" key="3">
    <source>
        <dbReference type="ARBA" id="ARBA00022571"/>
    </source>
</evidence>
<feature type="domain" description="Fumarate lyase N-terminal" evidence="6">
    <location>
        <begin position="27"/>
        <end position="303"/>
    </location>
</feature>
<evidence type="ECO:0000313" key="7">
    <source>
        <dbReference type="EMBL" id="QED28756.1"/>
    </source>
</evidence>
<dbReference type="GO" id="GO:0042450">
    <property type="term" value="P:L-arginine biosynthetic process via ornithine"/>
    <property type="evidence" value="ECO:0007669"/>
    <property type="project" value="UniProtKB-UniRule"/>
</dbReference>
<keyword evidence="4" id="KW-0028">Amino-acid biosynthesis</keyword>
<proteinExistence type="inferred from homology"/>
<keyword evidence="4" id="KW-0963">Cytoplasm</keyword>
<dbReference type="InterPro" id="IPR022761">
    <property type="entry name" value="Fumarate_lyase_N"/>
</dbReference>
<comment type="similarity">
    <text evidence="4">Belongs to the lyase 1 family. Argininosuccinate lyase subfamily.</text>
</comment>
<dbReference type="GO" id="GO:0005829">
    <property type="term" value="C:cytosol"/>
    <property type="evidence" value="ECO:0007669"/>
    <property type="project" value="TreeGrafter"/>
</dbReference>
<dbReference type="AlphaFoldDB" id="A0A5B8XYL7"/>
<keyword evidence="8" id="KW-1185">Reference proteome</keyword>
<evidence type="ECO:0000256" key="4">
    <source>
        <dbReference type="HAMAP-Rule" id="MF_00006"/>
    </source>
</evidence>
<keyword evidence="3 4" id="KW-0055">Arginine biosynthesis</keyword>
<evidence type="ECO:0000256" key="2">
    <source>
        <dbReference type="ARBA" id="ARBA00012338"/>
    </source>
</evidence>
<dbReference type="InterPro" id="IPR024083">
    <property type="entry name" value="Fumarase/histidase_N"/>
</dbReference>